<evidence type="ECO:0000313" key="1">
    <source>
        <dbReference type="EnsemblMetazoa" id="RPRC008191-PA"/>
    </source>
</evidence>
<proteinExistence type="predicted"/>
<dbReference type="VEuPathDB" id="VectorBase:RPRC008191"/>
<name>T1HVX1_RHOPR</name>
<dbReference type="HOGENOM" id="CLU_1047985_0_0_1"/>
<accession>T1HVX1</accession>
<organism evidence="1 2">
    <name type="scientific">Rhodnius prolixus</name>
    <name type="common">Triatomid bug</name>
    <dbReference type="NCBI Taxonomy" id="13249"/>
    <lineage>
        <taxon>Eukaryota</taxon>
        <taxon>Metazoa</taxon>
        <taxon>Ecdysozoa</taxon>
        <taxon>Arthropoda</taxon>
        <taxon>Hexapoda</taxon>
        <taxon>Insecta</taxon>
        <taxon>Pterygota</taxon>
        <taxon>Neoptera</taxon>
        <taxon>Paraneoptera</taxon>
        <taxon>Hemiptera</taxon>
        <taxon>Heteroptera</taxon>
        <taxon>Panheteroptera</taxon>
        <taxon>Cimicomorpha</taxon>
        <taxon>Reduviidae</taxon>
        <taxon>Triatominae</taxon>
        <taxon>Rhodnius</taxon>
    </lineage>
</organism>
<protein>
    <submittedName>
        <fullName evidence="1">Uncharacterized protein</fullName>
    </submittedName>
</protein>
<dbReference type="EMBL" id="ACPB03013201">
    <property type="status" value="NOT_ANNOTATED_CDS"/>
    <property type="molecule type" value="Genomic_DNA"/>
</dbReference>
<dbReference type="InParanoid" id="T1HVX1"/>
<sequence>MALNLVTVDVADLVSLLGIQQRSKILLVITDIIMILKMKFLAEQTFIIIGYLIVGTLSYGVLFFSAHLESKLLVIASFVLVLISFLMWICLLVLSYFKETYRYSCVYDRCPDMHWMTSAGWRNVQIGGCERIGEWKSLEEPIELTFLYNNSTENLLNNYKINNSLVKARNQINQSDNFDNFNELTLNGDNLTEYFRKDFKNVFDNNVSVSFRDDNMTVLKHLEEDLEIVETLNDSRIVEFRLQEPGEDFDDFTLYVASLFIASLWG</sequence>
<dbReference type="AlphaFoldDB" id="T1HVX1"/>
<reference evidence="1" key="1">
    <citation type="submission" date="2015-05" db="UniProtKB">
        <authorList>
            <consortium name="EnsemblMetazoa"/>
        </authorList>
    </citation>
    <scope>IDENTIFICATION</scope>
</reference>
<dbReference type="EnsemblMetazoa" id="RPRC008191-RA">
    <property type="protein sequence ID" value="RPRC008191-PA"/>
    <property type="gene ID" value="RPRC008191"/>
</dbReference>
<keyword evidence="2" id="KW-1185">Reference proteome</keyword>
<dbReference type="Proteomes" id="UP000015103">
    <property type="component" value="Unassembled WGS sequence"/>
</dbReference>
<evidence type="ECO:0000313" key="2">
    <source>
        <dbReference type="Proteomes" id="UP000015103"/>
    </source>
</evidence>